<evidence type="ECO:0000256" key="5">
    <source>
        <dbReference type="SAM" id="SignalP"/>
    </source>
</evidence>
<dbReference type="InterPro" id="IPR002213">
    <property type="entry name" value="UDP_glucos_trans"/>
</dbReference>
<evidence type="ECO:0000313" key="6">
    <source>
        <dbReference type="EnsemblMetazoa" id="XP_020914472.1"/>
    </source>
</evidence>
<sequence length="536" mass="60264">MMAVKINFFILLFTFSIAEYVRSAHILGVPVYGKSHAFVFMKIGRELVKRGHRFSMVIPSVFEEELRLKETAKGLQVVSFNCNFKQADLERLVMMQTLGKWKEFSDGFGAMVHEVCEDTLRSDIYAQKLHDANFMLCDVSLPCCPILADKLGIQRVDILPTGFGDPILSIIHNFPASLAQIPQFPCFVPMPKPSFFGRVQNLMIYSLMYVHTFHFTGLFRKLRKQYTPNSKYENLEGLVRSTGLLLIPVDFALAKSRTIEPYMKVVGPILPEPSKPLPYNFLEIISSGPFRDVVLVSFGTIISDFKEGFVDTVISALNEIPATVIWKYKGKMPPNVGQNVKIVPWFPQNDLLGNSATKVFVTHAGLNSIYEACFHGVPMVVVPFFADQFSNALEAVNTGVGEMIKINDITAENLINTIQKVLTNQSYTANAKKLASKMIYPGRTISTADGHTHTQLPAMIRTPTEQAADWIEYGLHYDAGLHFRSEADKLSFIEAYMLDAILFCVIGLIVFLKLLCAIGRWLVKLCWILTSKQKTE</sequence>
<keyword evidence="7" id="KW-1185">Reference proteome</keyword>
<dbReference type="KEGG" id="epa:110252050"/>
<evidence type="ECO:0008006" key="8">
    <source>
        <dbReference type="Google" id="ProtNLM"/>
    </source>
</evidence>
<organism evidence="6 7">
    <name type="scientific">Exaiptasia diaphana</name>
    <name type="common">Tropical sea anemone</name>
    <name type="synonym">Aiptasia pulchella</name>
    <dbReference type="NCBI Taxonomy" id="2652724"/>
    <lineage>
        <taxon>Eukaryota</taxon>
        <taxon>Metazoa</taxon>
        <taxon>Cnidaria</taxon>
        <taxon>Anthozoa</taxon>
        <taxon>Hexacorallia</taxon>
        <taxon>Actiniaria</taxon>
        <taxon>Aiptasiidae</taxon>
        <taxon>Exaiptasia</taxon>
    </lineage>
</organism>
<protein>
    <recommendedName>
        <fullName evidence="8">Glucuronosyltransferase</fullName>
    </recommendedName>
</protein>
<keyword evidence="4" id="KW-0812">Transmembrane</keyword>
<accession>A0A913Y3B9</accession>
<dbReference type="OMA" id="YYAIDLV"/>
<evidence type="ECO:0000256" key="2">
    <source>
        <dbReference type="ARBA" id="ARBA00022676"/>
    </source>
</evidence>
<proteinExistence type="inferred from homology"/>
<dbReference type="AlphaFoldDB" id="A0A913Y3B9"/>
<dbReference type="Gene3D" id="3.40.50.2000">
    <property type="entry name" value="Glycogen Phosphorylase B"/>
    <property type="match status" value="2"/>
</dbReference>
<evidence type="ECO:0000256" key="4">
    <source>
        <dbReference type="SAM" id="Phobius"/>
    </source>
</evidence>
<reference evidence="6" key="1">
    <citation type="submission" date="2022-11" db="UniProtKB">
        <authorList>
            <consortium name="EnsemblMetazoa"/>
        </authorList>
    </citation>
    <scope>IDENTIFICATION</scope>
</reference>
<dbReference type="SUPFAM" id="SSF53756">
    <property type="entry name" value="UDP-Glycosyltransferase/glycogen phosphorylase"/>
    <property type="match status" value="1"/>
</dbReference>
<dbReference type="OrthoDB" id="5835829at2759"/>
<dbReference type="CDD" id="cd03784">
    <property type="entry name" value="GT1_Gtf-like"/>
    <property type="match status" value="1"/>
</dbReference>
<evidence type="ECO:0000256" key="1">
    <source>
        <dbReference type="ARBA" id="ARBA00009995"/>
    </source>
</evidence>
<dbReference type="Pfam" id="PF00201">
    <property type="entry name" value="UDPGT"/>
    <property type="match status" value="1"/>
</dbReference>
<name>A0A913Y3B9_EXADI</name>
<feature type="signal peptide" evidence="5">
    <location>
        <begin position="1"/>
        <end position="23"/>
    </location>
</feature>
<dbReference type="EnsemblMetazoa" id="XM_021058813.1">
    <property type="protein sequence ID" value="XP_020914472.1"/>
    <property type="gene ID" value="LOC110252050"/>
</dbReference>
<comment type="similarity">
    <text evidence="1">Belongs to the UDP-glycosyltransferase family.</text>
</comment>
<evidence type="ECO:0000313" key="7">
    <source>
        <dbReference type="Proteomes" id="UP000887567"/>
    </source>
</evidence>
<dbReference type="PANTHER" id="PTHR48043">
    <property type="entry name" value="EG:EG0003.4 PROTEIN-RELATED"/>
    <property type="match status" value="1"/>
</dbReference>
<dbReference type="GeneID" id="110252050"/>
<dbReference type="Proteomes" id="UP000887567">
    <property type="component" value="Unplaced"/>
</dbReference>
<feature type="transmembrane region" description="Helical" evidence="4">
    <location>
        <begin position="500"/>
        <end position="523"/>
    </location>
</feature>
<keyword evidence="3" id="KW-0808">Transferase</keyword>
<keyword evidence="2" id="KW-0328">Glycosyltransferase</keyword>
<keyword evidence="4" id="KW-1133">Transmembrane helix</keyword>
<dbReference type="FunFam" id="3.40.50.2000:FF:000021">
    <property type="entry name" value="UDP-glucuronosyltransferase"/>
    <property type="match status" value="1"/>
</dbReference>
<dbReference type="RefSeq" id="XP_020914472.1">
    <property type="nucleotide sequence ID" value="XM_021058813.1"/>
</dbReference>
<feature type="chain" id="PRO_5037102861" description="Glucuronosyltransferase" evidence="5">
    <location>
        <begin position="24"/>
        <end position="536"/>
    </location>
</feature>
<keyword evidence="5" id="KW-0732">Signal</keyword>
<dbReference type="GO" id="GO:0008194">
    <property type="term" value="F:UDP-glycosyltransferase activity"/>
    <property type="evidence" value="ECO:0007669"/>
    <property type="project" value="InterPro"/>
</dbReference>
<keyword evidence="4" id="KW-0472">Membrane</keyword>
<dbReference type="InterPro" id="IPR050271">
    <property type="entry name" value="UDP-glycosyltransferase"/>
</dbReference>
<evidence type="ECO:0000256" key="3">
    <source>
        <dbReference type="ARBA" id="ARBA00022679"/>
    </source>
</evidence>
<dbReference type="PANTHER" id="PTHR48043:SF145">
    <property type="entry name" value="FI06409P-RELATED"/>
    <property type="match status" value="1"/>
</dbReference>